<dbReference type="CDD" id="cd00586">
    <property type="entry name" value="4HBT"/>
    <property type="match status" value="1"/>
</dbReference>
<keyword evidence="3" id="KW-0812">Transmembrane</keyword>
<accession>A0A0N1NYA7</accession>
<dbReference type="RefSeq" id="XP_017996359.1">
    <property type="nucleotide sequence ID" value="XM_018143006.1"/>
</dbReference>
<dbReference type="AlphaFoldDB" id="A0A0N1NYA7"/>
<organism evidence="4 5">
    <name type="scientific">Cyphellophora attinorum</name>
    <dbReference type="NCBI Taxonomy" id="1664694"/>
    <lineage>
        <taxon>Eukaryota</taxon>
        <taxon>Fungi</taxon>
        <taxon>Dikarya</taxon>
        <taxon>Ascomycota</taxon>
        <taxon>Pezizomycotina</taxon>
        <taxon>Eurotiomycetes</taxon>
        <taxon>Chaetothyriomycetidae</taxon>
        <taxon>Chaetothyriales</taxon>
        <taxon>Cyphellophoraceae</taxon>
        <taxon>Cyphellophora</taxon>
    </lineage>
</organism>
<dbReference type="PANTHER" id="PTHR12475:SF4">
    <property type="entry name" value="PROTEIN THEM6"/>
    <property type="match status" value="1"/>
</dbReference>
<evidence type="ECO:0008006" key="6">
    <source>
        <dbReference type="Google" id="ProtNLM"/>
    </source>
</evidence>
<protein>
    <recommendedName>
        <fullName evidence="6">Thioesterase atnL</fullName>
    </recommendedName>
</protein>
<dbReference type="Proteomes" id="UP000038010">
    <property type="component" value="Unassembled WGS sequence"/>
</dbReference>
<sequence length="335" mass="37574">MAADTIQRLRASLPARSAILTWRTFFFILAFLNLKSLPLAWHYRLLRRFWANITRVPDVRRAIQKHANASSSASAPATTHPLFTFHTHTSFSPLYETDYNIHKSNSTYFSDLDESRMGLCTRILIPGLWSKDRSLEQQGIKGKIGVYLGAVHCTFHREIKPYQSFEVRSRVLGWDRKWKKEEVLLASALSKYVIKKGRFTVSPEHSLRVAGWLPPKPEQTVDESGVLVPQPPSVTETGTEGTPLESSQPVTSASASAVVAADEVKEKLEKVLSRGQEPASDPIISAARTPEEPSPGGWDWQRIEQERLRGLKLAEAWLALDGNLKDEHAHSSSII</sequence>
<feature type="region of interest" description="Disordered" evidence="2">
    <location>
        <begin position="213"/>
        <end position="252"/>
    </location>
</feature>
<evidence type="ECO:0000313" key="4">
    <source>
        <dbReference type="EMBL" id="KPI36396.1"/>
    </source>
</evidence>
<dbReference type="Pfam" id="PF13279">
    <property type="entry name" value="4HBT_2"/>
    <property type="match status" value="1"/>
</dbReference>
<dbReference type="Gene3D" id="3.10.129.10">
    <property type="entry name" value="Hotdog Thioesterase"/>
    <property type="match status" value="1"/>
</dbReference>
<dbReference type="EMBL" id="LFJN01000031">
    <property type="protein sequence ID" value="KPI36396.1"/>
    <property type="molecule type" value="Genomic_DNA"/>
</dbReference>
<comment type="caution">
    <text evidence="4">The sequence shown here is derived from an EMBL/GenBank/DDBJ whole genome shotgun (WGS) entry which is preliminary data.</text>
</comment>
<dbReference type="GeneID" id="28734886"/>
<dbReference type="InterPro" id="IPR051490">
    <property type="entry name" value="THEM6_lcsJ_thioesterase"/>
</dbReference>
<gene>
    <name evidence="4" type="ORF">AB675_2991</name>
</gene>
<evidence type="ECO:0000256" key="2">
    <source>
        <dbReference type="SAM" id="MobiDB-lite"/>
    </source>
</evidence>
<dbReference type="VEuPathDB" id="FungiDB:AB675_2991"/>
<evidence type="ECO:0000256" key="3">
    <source>
        <dbReference type="SAM" id="Phobius"/>
    </source>
</evidence>
<comment type="similarity">
    <text evidence="1">Belongs to the lcsJ thioesterase family.</text>
</comment>
<dbReference type="OrthoDB" id="265761at2759"/>
<evidence type="ECO:0000256" key="1">
    <source>
        <dbReference type="ARBA" id="ARBA00038476"/>
    </source>
</evidence>
<keyword evidence="3" id="KW-1133">Transmembrane helix</keyword>
<name>A0A0N1NYA7_9EURO</name>
<keyword evidence="3" id="KW-0472">Membrane</keyword>
<dbReference type="InterPro" id="IPR029069">
    <property type="entry name" value="HotDog_dom_sf"/>
</dbReference>
<feature type="region of interest" description="Disordered" evidence="2">
    <location>
        <begin position="272"/>
        <end position="299"/>
    </location>
</feature>
<keyword evidence="5" id="KW-1185">Reference proteome</keyword>
<feature type="transmembrane region" description="Helical" evidence="3">
    <location>
        <begin position="20"/>
        <end position="41"/>
    </location>
</feature>
<dbReference type="SUPFAM" id="SSF54637">
    <property type="entry name" value="Thioesterase/thiol ester dehydrase-isomerase"/>
    <property type="match status" value="1"/>
</dbReference>
<dbReference type="PANTHER" id="PTHR12475">
    <property type="match status" value="1"/>
</dbReference>
<reference evidence="4 5" key="1">
    <citation type="submission" date="2015-06" db="EMBL/GenBank/DDBJ databases">
        <title>Draft genome of the ant-associated black yeast Phialophora attae CBS 131958.</title>
        <authorList>
            <person name="Moreno L.F."/>
            <person name="Stielow B.J."/>
            <person name="de Hoog S."/>
            <person name="Vicente V.A."/>
            <person name="Weiss V.A."/>
            <person name="de Vries M."/>
            <person name="Cruz L.M."/>
            <person name="Souza E.M."/>
        </authorList>
    </citation>
    <scope>NUCLEOTIDE SEQUENCE [LARGE SCALE GENOMIC DNA]</scope>
    <source>
        <strain evidence="4 5">CBS 131958</strain>
    </source>
</reference>
<evidence type="ECO:0000313" key="5">
    <source>
        <dbReference type="Proteomes" id="UP000038010"/>
    </source>
</evidence>
<proteinExistence type="inferred from homology"/>